<dbReference type="AlphaFoldDB" id="A0A8X6PSI3"/>
<gene>
    <name evidence="1" type="ORF">NPIL_433191</name>
</gene>
<comment type="caution">
    <text evidence="1">The sequence shown here is derived from an EMBL/GenBank/DDBJ whole genome shotgun (WGS) entry which is preliminary data.</text>
</comment>
<reference evidence="1" key="1">
    <citation type="submission" date="2020-08" db="EMBL/GenBank/DDBJ databases">
        <title>Multicomponent nature underlies the extraordinary mechanical properties of spider dragline silk.</title>
        <authorList>
            <person name="Kono N."/>
            <person name="Nakamura H."/>
            <person name="Mori M."/>
            <person name="Yoshida Y."/>
            <person name="Ohtoshi R."/>
            <person name="Malay A.D."/>
            <person name="Moran D.A.P."/>
            <person name="Tomita M."/>
            <person name="Numata K."/>
            <person name="Arakawa K."/>
        </authorList>
    </citation>
    <scope>NUCLEOTIDE SEQUENCE</scope>
</reference>
<dbReference type="EMBL" id="BMAW01119912">
    <property type="protein sequence ID" value="GFT86947.1"/>
    <property type="molecule type" value="Genomic_DNA"/>
</dbReference>
<sequence length="78" mass="8606">MQDTTIYRFVTDKSSVEPGFNQKLSCGTVEAFEKSSEASKSSSDVLNELRAEEGLGPHEMRLKQRSVIGSDLEISLLP</sequence>
<keyword evidence="2" id="KW-1185">Reference proteome</keyword>
<dbReference type="Proteomes" id="UP000887013">
    <property type="component" value="Unassembled WGS sequence"/>
</dbReference>
<organism evidence="1 2">
    <name type="scientific">Nephila pilipes</name>
    <name type="common">Giant wood spider</name>
    <name type="synonym">Nephila maculata</name>
    <dbReference type="NCBI Taxonomy" id="299642"/>
    <lineage>
        <taxon>Eukaryota</taxon>
        <taxon>Metazoa</taxon>
        <taxon>Ecdysozoa</taxon>
        <taxon>Arthropoda</taxon>
        <taxon>Chelicerata</taxon>
        <taxon>Arachnida</taxon>
        <taxon>Araneae</taxon>
        <taxon>Araneomorphae</taxon>
        <taxon>Entelegynae</taxon>
        <taxon>Araneoidea</taxon>
        <taxon>Nephilidae</taxon>
        <taxon>Nephila</taxon>
    </lineage>
</organism>
<protein>
    <submittedName>
        <fullName evidence="1">Uncharacterized protein</fullName>
    </submittedName>
</protein>
<accession>A0A8X6PSI3</accession>
<proteinExistence type="predicted"/>
<name>A0A8X6PSI3_NEPPI</name>
<evidence type="ECO:0000313" key="1">
    <source>
        <dbReference type="EMBL" id="GFT86947.1"/>
    </source>
</evidence>
<evidence type="ECO:0000313" key="2">
    <source>
        <dbReference type="Proteomes" id="UP000887013"/>
    </source>
</evidence>